<name>A0A146LCH1_LYGHE</name>
<dbReference type="InterPro" id="IPR002060">
    <property type="entry name" value="Squ/phyt_synthse"/>
</dbReference>
<accession>A0A146LCH1</accession>
<comment type="catalytic activity">
    <reaction evidence="1">
        <text>2 (2E,6E,10E)-geranylgeranyl diphosphate = 15-cis-phytoene + 2 diphosphate</text>
        <dbReference type="Rhea" id="RHEA:34475"/>
        <dbReference type="ChEBI" id="CHEBI:27787"/>
        <dbReference type="ChEBI" id="CHEBI:33019"/>
        <dbReference type="ChEBI" id="CHEBI:58756"/>
        <dbReference type="EC" id="2.5.1.32"/>
    </reaction>
</comment>
<keyword evidence="3" id="KW-0125">Carotenoid biosynthesis</keyword>
<dbReference type="SUPFAM" id="SSF48576">
    <property type="entry name" value="Terpenoid synthases"/>
    <property type="match status" value="1"/>
</dbReference>
<dbReference type="Gene3D" id="1.10.600.10">
    <property type="entry name" value="Farnesyl Diphosphate Synthase"/>
    <property type="match status" value="1"/>
</dbReference>
<reference evidence="4" key="1">
    <citation type="journal article" date="2016" name="Gigascience">
        <title>De novo construction of an expanded transcriptome assembly for the western tarnished plant bug, Lygus hesperus.</title>
        <authorList>
            <person name="Tassone E.E."/>
            <person name="Geib S.M."/>
            <person name="Hall B."/>
            <person name="Fabrick J.A."/>
            <person name="Brent C.S."/>
            <person name="Hull J.J."/>
        </authorList>
    </citation>
    <scope>NUCLEOTIDE SEQUENCE</scope>
</reference>
<gene>
    <name evidence="4" type="primary">CH038_0</name>
    <name evidence="4" type="ORF">g.62264</name>
</gene>
<dbReference type="Pfam" id="PF00494">
    <property type="entry name" value="SQS_PSY"/>
    <property type="match status" value="1"/>
</dbReference>
<organism evidence="4">
    <name type="scientific">Lygus hesperus</name>
    <name type="common">Western plant bug</name>
    <dbReference type="NCBI Taxonomy" id="30085"/>
    <lineage>
        <taxon>Eukaryota</taxon>
        <taxon>Metazoa</taxon>
        <taxon>Ecdysozoa</taxon>
        <taxon>Arthropoda</taxon>
        <taxon>Hexapoda</taxon>
        <taxon>Insecta</taxon>
        <taxon>Pterygota</taxon>
        <taxon>Neoptera</taxon>
        <taxon>Paraneoptera</taxon>
        <taxon>Hemiptera</taxon>
        <taxon>Heteroptera</taxon>
        <taxon>Panheteroptera</taxon>
        <taxon>Cimicomorpha</taxon>
        <taxon>Miridae</taxon>
        <taxon>Mirini</taxon>
        <taxon>Lygus</taxon>
    </lineage>
</organism>
<dbReference type="AlphaFoldDB" id="A0A146LCH1"/>
<evidence type="ECO:0000256" key="3">
    <source>
        <dbReference type="ARBA" id="ARBA00022746"/>
    </source>
</evidence>
<dbReference type="EC" id="2.5.1.32" evidence="2"/>
<evidence type="ECO:0000256" key="2">
    <source>
        <dbReference type="ARBA" id="ARBA00012396"/>
    </source>
</evidence>
<proteinExistence type="predicted"/>
<evidence type="ECO:0000256" key="1">
    <source>
        <dbReference type="ARBA" id="ARBA00001805"/>
    </source>
</evidence>
<sequence length="305" mass="34843">MILLRNFHLVPSRTCRSFSARSSPSPADYCINLVKQYDYENFLCTLLLPGNLRRAAFCIRAFNIEVSLIGDKITEENIGLMRYKWWNEALGGIYNEKSALKHPVVLELNKVIKEHKLLKRQFTRLITARSNSIPKTGFKTMTDMEAYAEESTSPVYYLILQAAGLTDVKADHAASHLGKAQGLVNLIRSIPHHASRRRCLVPEDLLLKHDVPQEAFMSSRYVSTKGVRDVVFDIASSGKIHLDKARQLCDDVPKAARTVFLPAIATRNYLERLRDIDFDIFHYATHERSPNLGFNLFWAKLTRSY</sequence>
<dbReference type="PANTHER" id="PTHR31480">
    <property type="entry name" value="BIFUNCTIONAL LYCOPENE CYCLASE/PHYTOENE SYNTHASE"/>
    <property type="match status" value="1"/>
</dbReference>
<dbReference type="EMBL" id="GDHC01013280">
    <property type="protein sequence ID" value="JAQ05349.1"/>
    <property type="molecule type" value="Transcribed_RNA"/>
</dbReference>
<dbReference type="InterPro" id="IPR008949">
    <property type="entry name" value="Isoprenoid_synthase_dom_sf"/>
</dbReference>
<protein>
    <recommendedName>
        <fullName evidence="2">15-cis-phytoene synthase</fullName>
        <ecNumber evidence="2">2.5.1.32</ecNumber>
    </recommendedName>
</protein>
<evidence type="ECO:0000313" key="4">
    <source>
        <dbReference type="EMBL" id="JAQ05349.1"/>
    </source>
</evidence>
<dbReference type="GO" id="GO:0016117">
    <property type="term" value="P:carotenoid biosynthetic process"/>
    <property type="evidence" value="ECO:0007669"/>
    <property type="project" value="UniProtKB-KW"/>
</dbReference>